<feature type="transmembrane region" description="Helical" evidence="1">
    <location>
        <begin position="265"/>
        <end position="293"/>
    </location>
</feature>
<proteinExistence type="predicted"/>
<gene>
    <name evidence="2" type="ORF">GSCOC_T00031979001</name>
</gene>
<dbReference type="STRING" id="49390.A0A068URP0"/>
<dbReference type="OrthoDB" id="1908649at2759"/>
<evidence type="ECO:0008006" key="4">
    <source>
        <dbReference type="Google" id="ProtNLM"/>
    </source>
</evidence>
<evidence type="ECO:0000313" key="3">
    <source>
        <dbReference type="Proteomes" id="UP000295252"/>
    </source>
</evidence>
<feature type="transmembrane region" description="Helical" evidence="1">
    <location>
        <begin position="142"/>
        <end position="167"/>
    </location>
</feature>
<reference evidence="3" key="1">
    <citation type="journal article" date="2014" name="Science">
        <title>The coffee genome provides insight into the convergent evolution of caffeine biosynthesis.</title>
        <authorList>
            <person name="Denoeud F."/>
            <person name="Carretero-Paulet L."/>
            <person name="Dereeper A."/>
            <person name="Droc G."/>
            <person name="Guyot R."/>
            <person name="Pietrella M."/>
            <person name="Zheng C."/>
            <person name="Alberti A."/>
            <person name="Anthony F."/>
            <person name="Aprea G."/>
            <person name="Aury J.M."/>
            <person name="Bento P."/>
            <person name="Bernard M."/>
            <person name="Bocs S."/>
            <person name="Campa C."/>
            <person name="Cenci A."/>
            <person name="Combes M.C."/>
            <person name="Crouzillat D."/>
            <person name="Da Silva C."/>
            <person name="Daddiego L."/>
            <person name="De Bellis F."/>
            <person name="Dussert S."/>
            <person name="Garsmeur O."/>
            <person name="Gayraud T."/>
            <person name="Guignon V."/>
            <person name="Jahn K."/>
            <person name="Jamilloux V."/>
            <person name="Joet T."/>
            <person name="Labadie K."/>
            <person name="Lan T."/>
            <person name="Leclercq J."/>
            <person name="Lepelley M."/>
            <person name="Leroy T."/>
            <person name="Li L.T."/>
            <person name="Librado P."/>
            <person name="Lopez L."/>
            <person name="Munoz A."/>
            <person name="Noel B."/>
            <person name="Pallavicini A."/>
            <person name="Perrotta G."/>
            <person name="Poncet V."/>
            <person name="Pot D."/>
            <person name="Priyono X."/>
            <person name="Rigoreau M."/>
            <person name="Rouard M."/>
            <person name="Rozas J."/>
            <person name="Tranchant-Dubreuil C."/>
            <person name="VanBuren R."/>
            <person name="Zhang Q."/>
            <person name="Andrade A.C."/>
            <person name="Argout X."/>
            <person name="Bertrand B."/>
            <person name="de Kochko A."/>
            <person name="Graziosi G."/>
            <person name="Henry R.J."/>
            <person name="Jayarama X."/>
            <person name="Ming R."/>
            <person name="Nagai C."/>
            <person name="Rounsley S."/>
            <person name="Sankoff D."/>
            <person name="Giuliano G."/>
            <person name="Albert V.A."/>
            <person name="Wincker P."/>
            <person name="Lashermes P."/>
        </authorList>
    </citation>
    <scope>NUCLEOTIDE SEQUENCE [LARGE SCALE GENOMIC DNA]</scope>
    <source>
        <strain evidence="3">cv. DH200-94</strain>
    </source>
</reference>
<protein>
    <recommendedName>
        <fullName evidence="4">Transmembrane protein</fullName>
    </recommendedName>
</protein>
<feature type="transmembrane region" description="Helical" evidence="1">
    <location>
        <begin position="179"/>
        <end position="208"/>
    </location>
</feature>
<dbReference type="PhylomeDB" id="A0A068URP0"/>
<dbReference type="Gramene" id="CDP10982">
    <property type="protein sequence ID" value="CDP10982"/>
    <property type="gene ID" value="GSCOC_T00031979001"/>
</dbReference>
<keyword evidence="1" id="KW-0472">Membrane</keyword>
<accession>A0A068URP0</accession>
<feature type="transmembrane region" description="Helical" evidence="1">
    <location>
        <begin position="30"/>
        <end position="52"/>
    </location>
</feature>
<dbReference type="Proteomes" id="UP000295252">
    <property type="component" value="Chromosome II"/>
</dbReference>
<feature type="transmembrane region" description="Helical" evidence="1">
    <location>
        <begin position="96"/>
        <end position="121"/>
    </location>
</feature>
<organism evidence="2 3">
    <name type="scientific">Coffea canephora</name>
    <name type="common">Robusta coffee</name>
    <dbReference type="NCBI Taxonomy" id="49390"/>
    <lineage>
        <taxon>Eukaryota</taxon>
        <taxon>Viridiplantae</taxon>
        <taxon>Streptophyta</taxon>
        <taxon>Embryophyta</taxon>
        <taxon>Tracheophyta</taxon>
        <taxon>Spermatophyta</taxon>
        <taxon>Magnoliopsida</taxon>
        <taxon>eudicotyledons</taxon>
        <taxon>Gunneridae</taxon>
        <taxon>Pentapetalae</taxon>
        <taxon>asterids</taxon>
        <taxon>lamiids</taxon>
        <taxon>Gentianales</taxon>
        <taxon>Rubiaceae</taxon>
        <taxon>Ixoroideae</taxon>
        <taxon>Gardenieae complex</taxon>
        <taxon>Bertiereae - Coffeeae clade</taxon>
        <taxon>Coffeeae</taxon>
        <taxon>Coffea</taxon>
    </lineage>
</organism>
<keyword evidence="1" id="KW-0812">Transmembrane</keyword>
<name>A0A068URP0_COFCA</name>
<evidence type="ECO:0000313" key="2">
    <source>
        <dbReference type="EMBL" id="CDP10982.1"/>
    </source>
</evidence>
<sequence length="332" mass="37828">MDKEQEEIQFLGFFGIIKESINIVPAWRKIFSQISLALIFPLSFIYLAHIQISQSLFTNIVRDESILDRIPRGTPTYDKISDILSSEWTVFMLFKIGYFIFFLVLALLSTSAVVYTIACIYTAKDIAFKKIMSVVPKVWKRLIVTFLWNFVIIFGYHIAAILVFFVFMTLIPPGVFSGAVLFILFMVYLVGFVYISVIWHLASVVSVLEESYGLNAMIKSQDLIKGKAGVSMVIFVIHNFCFFGIQMAFEWFVVLGNGGGLVLRIGYGMLCLALLSMLILFGLIVQTIIYFICKSYHHENIDKSSLADHLEVYLGEYVPLKSKDVQLEHFDV</sequence>
<evidence type="ECO:0000256" key="1">
    <source>
        <dbReference type="SAM" id="Phobius"/>
    </source>
</evidence>
<dbReference type="PANTHER" id="PTHR33133">
    <property type="entry name" value="OS08G0107100 PROTEIN-RELATED"/>
    <property type="match status" value="1"/>
</dbReference>
<keyword evidence="1" id="KW-1133">Transmembrane helix</keyword>
<dbReference type="InParanoid" id="A0A068URP0"/>
<dbReference type="AlphaFoldDB" id="A0A068URP0"/>
<dbReference type="PANTHER" id="PTHR33133:SF5">
    <property type="entry name" value="OS08G0107100 PROTEIN"/>
    <property type="match status" value="1"/>
</dbReference>
<keyword evidence="3" id="KW-1185">Reference proteome</keyword>
<dbReference type="OMA" id="WTAFWIF"/>
<feature type="transmembrane region" description="Helical" evidence="1">
    <location>
        <begin position="229"/>
        <end position="253"/>
    </location>
</feature>
<dbReference type="EMBL" id="HG739133">
    <property type="protein sequence ID" value="CDP10982.1"/>
    <property type="molecule type" value="Genomic_DNA"/>
</dbReference>